<dbReference type="Gene3D" id="1.10.286.10">
    <property type="match status" value="1"/>
</dbReference>
<comment type="function">
    <text evidence="10">GTP cyclohydrolase 1 is the first enzyme in the biosynthetic pathway leading to folic acid.</text>
</comment>
<dbReference type="GO" id="GO:0046654">
    <property type="term" value="P:tetrahydrofolate biosynthetic process"/>
    <property type="evidence" value="ECO:0007669"/>
    <property type="project" value="InterPro"/>
</dbReference>
<dbReference type="FunFam" id="3.30.1130.10:FF:000012">
    <property type="entry name" value="GTP cyclohydrolase 1"/>
    <property type="match status" value="1"/>
</dbReference>
<sequence length="267" mass="30355">MLNTKSESLENGHAIDTNDCNSKCGKSAFRFDGLSWPSIGTEKRISETEEERVSRMKRMREAVTTLLECIGEDPNRDGLQDTPERYAKALLFLTKGYEEKMSDVLNNAIFEEDHDEMVIVKDIDVFSMCEHHLVPFYGKVSIGYIPNKDVIGLSKLARISEMYCRRLQVSIGYIPNKDVIGLSKLARISEMYCRRLQVQERLTKQIAKAIDEMLKPKGVAVVMECSHMCMVMRGVQKPGSKTTTSSMLGCFRSDSKTREEFLSLIQK</sequence>
<dbReference type="PANTHER" id="PTHR11109">
    <property type="entry name" value="GTP CYCLOHYDROLASE I"/>
    <property type="match status" value="1"/>
</dbReference>
<dbReference type="EMBL" id="KE561208">
    <property type="protein sequence ID" value="EPZ31868.1"/>
    <property type="molecule type" value="Genomic_DNA"/>
</dbReference>
<dbReference type="InterPro" id="IPR020602">
    <property type="entry name" value="GTP_CycHdrlase_I_dom"/>
</dbReference>
<dbReference type="GO" id="GO:0003934">
    <property type="term" value="F:GTP cyclohydrolase I activity"/>
    <property type="evidence" value="ECO:0007669"/>
    <property type="project" value="UniProtKB-EC"/>
</dbReference>
<keyword evidence="13" id="KW-1185">Reference proteome</keyword>
<dbReference type="AlphaFoldDB" id="A0A075APC8"/>
<gene>
    <name evidence="12" type="ORF">O9G_004259</name>
</gene>
<evidence type="ECO:0000256" key="8">
    <source>
        <dbReference type="ARBA" id="ARBA00023134"/>
    </source>
</evidence>
<dbReference type="PANTHER" id="PTHR11109:SF7">
    <property type="entry name" value="GTP CYCLOHYDROLASE 1"/>
    <property type="match status" value="1"/>
</dbReference>
<evidence type="ECO:0000256" key="6">
    <source>
        <dbReference type="ARBA" id="ARBA00022801"/>
    </source>
</evidence>
<dbReference type="InterPro" id="IPR043133">
    <property type="entry name" value="GTP-CH-I_C/QueF"/>
</dbReference>
<dbReference type="GO" id="GO:0006729">
    <property type="term" value="P:tetrahydrobiopterin biosynthetic process"/>
    <property type="evidence" value="ECO:0007669"/>
    <property type="project" value="TreeGrafter"/>
</dbReference>
<dbReference type="OMA" id="FCEHHFL"/>
<dbReference type="GO" id="GO:0005737">
    <property type="term" value="C:cytoplasm"/>
    <property type="evidence" value="ECO:0007669"/>
    <property type="project" value="TreeGrafter"/>
</dbReference>
<organism evidence="12 13">
    <name type="scientific">Rozella allomycis (strain CSF55)</name>
    <dbReference type="NCBI Taxonomy" id="988480"/>
    <lineage>
        <taxon>Eukaryota</taxon>
        <taxon>Fungi</taxon>
        <taxon>Fungi incertae sedis</taxon>
        <taxon>Cryptomycota</taxon>
        <taxon>Cryptomycota incertae sedis</taxon>
        <taxon>Rozella</taxon>
    </lineage>
</organism>
<reference evidence="12 13" key="1">
    <citation type="journal article" date="2013" name="Curr. Biol.">
        <title>Shared signatures of parasitism and phylogenomics unite Cryptomycota and microsporidia.</title>
        <authorList>
            <person name="James T.Y."/>
            <person name="Pelin A."/>
            <person name="Bonen L."/>
            <person name="Ahrendt S."/>
            <person name="Sain D."/>
            <person name="Corradi N."/>
            <person name="Stajich J.E."/>
        </authorList>
    </citation>
    <scope>NUCLEOTIDE SEQUENCE [LARGE SCALE GENOMIC DNA]</scope>
    <source>
        <strain evidence="12 13">CSF55</strain>
    </source>
</reference>
<keyword evidence="8" id="KW-0342">GTP-binding</keyword>
<dbReference type="GO" id="GO:0046656">
    <property type="term" value="P:folic acid biosynthetic process"/>
    <property type="evidence" value="ECO:0007669"/>
    <property type="project" value="UniProtKB-KW"/>
</dbReference>
<evidence type="ECO:0000256" key="1">
    <source>
        <dbReference type="ARBA" id="ARBA00005080"/>
    </source>
</evidence>
<dbReference type="GO" id="GO:0008270">
    <property type="term" value="F:zinc ion binding"/>
    <property type="evidence" value="ECO:0007669"/>
    <property type="project" value="TreeGrafter"/>
</dbReference>
<dbReference type="HOGENOM" id="CLU_049768_2_2_1"/>
<dbReference type="FunFam" id="1.10.286.10:FF:000003">
    <property type="entry name" value="GTP cyclohydrolase 1"/>
    <property type="match status" value="1"/>
</dbReference>
<proteinExistence type="inferred from homology"/>
<dbReference type="InterPro" id="IPR001474">
    <property type="entry name" value="GTP_CycHdrlase_I"/>
</dbReference>
<evidence type="ECO:0000256" key="3">
    <source>
        <dbReference type="ARBA" id="ARBA00012715"/>
    </source>
</evidence>
<dbReference type="GO" id="GO:0005525">
    <property type="term" value="F:GTP binding"/>
    <property type="evidence" value="ECO:0007669"/>
    <property type="project" value="UniProtKB-KW"/>
</dbReference>
<keyword evidence="7" id="KW-0289">Folate biosynthesis</keyword>
<comment type="pathway">
    <text evidence="1">Cofactor biosynthesis; 7,8-dihydroneopterin triphosphate biosynthesis; 7,8-dihydroneopterin triphosphate from GTP: step 1/1.</text>
</comment>
<evidence type="ECO:0000313" key="12">
    <source>
        <dbReference type="EMBL" id="EPZ31868.1"/>
    </source>
</evidence>
<dbReference type="PROSITE" id="PS00859">
    <property type="entry name" value="GTP_CYCLOHYDROL_1_1"/>
    <property type="match status" value="1"/>
</dbReference>
<feature type="domain" description="GTP cyclohydrolase I" evidence="11">
    <location>
        <begin position="60"/>
        <end position="169"/>
    </location>
</feature>
<accession>A0A075APC8</accession>
<comment type="similarity">
    <text evidence="2">Belongs to the GTP cyclohydrolase I family.</text>
</comment>
<evidence type="ECO:0000259" key="11">
    <source>
        <dbReference type="Pfam" id="PF01227"/>
    </source>
</evidence>
<dbReference type="Pfam" id="PF01227">
    <property type="entry name" value="GTP_cyclohydroI"/>
    <property type="match status" value="1"/>
</dbReference>
<keyword evidence="6 12" id="KW-0378">Hydrolase</keyword>
<evidence type="ECO:0000256" key="4">
    <source>
        <dbReference type="ARBA" id="ARBA00017272"/>
    </source>
</evidence>
<dbReference type="UniPathway" id="UPA00848">
    <property type="reaction ID" value="UER00151"/>
</dbReference>
<dbReference type="Gene3D" id="3.30.1130.10">
    <property type="match status" value="2"/>
</dbReference>
<keyword evidence="5" id="KW-0547">Nucleotide-binding</keyword>
<name>A0A075APC8_ROZAC</name>
<evidence type="ECO:0000256" key="2">
    <source>
        <dbReference type="ARBA" id="ARBA00008085"/>
    </source>
</evidence>
<dbReference type="OrthoDB" id="4966at2759"/>
<dbReference type="EC" id="3.5.4.16" evidence="3"/>
<dbReference type="InterPro" id="IPR043134">
    <property type="entry name" value="GTP-CH-I_N"/>
</dbReference>
<evidence type="ECO:0000313" key="13">
    <source>
        <dbReference type="Proteomes" id="UP000030755"/>
    </source>
</evidence>
<dbReference type="Proteomes" id="UP000030755">
    <property type="component" value="Unassembled WGS sequence"/>
</dbReference>
<evidence type="ECO:0000256" key="9">
    <source>
        <dbReference type="ARBA" id="ARBA00030854"/>
    </source>
</evidence>
<dbReference type="HAMAP" id="MF_00223">
    <property type="entry name" value="FolE"/>
    <property type="match status" value="1"/>
</dbReference>
<dbReference type="SUPFAM" id="SSF55620">
    <property type="entry name" value="Tetrahydrobiopterin biosynthesis enzymes-like"/>
    <property type="match status" value="2"/>
</dbReference>
<protein>
    <recommendedName>
        <fullName evidence="4">GTP cyclohydrolase 1</fullName>
        <ecNumber evidence="3">3.5.4.16</ecNumber>
    </recommendedName>
    <alternativeName>
        <fullName evidence="9">GTP cyclohydrolase I</fullName>
    </alternativeName>
</protein>
<evidence type="ECO:0000256" key="5">
    <source>
        <dbReference type="ARBA" id="ARBA00022741"/>
    </source>
</evidence>
<evidence type="ECO:0000256" key="10">
    <source>
        <dbReference type="ARBA" id="ARBA00055676"/>
    </source>
</evidence>
<dbReference type="STRING" id="988480.A0A075APC8"/>
<dbReference type="InterPro" id="IPR018234">
    <property type="entry name" value="GTP_CycHdrlase_I_CS"/>
</dbReference>
<evidence type="ECO:0000256" key="7">
    <source>
        <dbReference type="ARBA" id="ARBA00022909"/>
    </source>
</evidence>
<dbReference type="CDD" id="cd00642">
    <property type="entry name" value="GTP_cyclohydro1"/>
    <property type="match status" value="1"/>
</dbReference>